<evidence type="ECO:0000313" key="2">
    <source>
        <dbReference type="Proteomes" id="UP000790377"/>
    </source>
</evidence>
<sequence length="180" mass="19321">MQAETCGETSPPCYFPDGPESIWRAMLILLPVTSASLGALTVVSPIIFQDPALGFARSVSLLTETSLKKSRTSRVDTKLPAVVSVKYCVILVAYWKGDSLVDRPCLCVHTKLKNLELSPTPIFLSVILVQFGLGAMEHSGSPHVRCTTIQIADLLIDVHSVIGCDGTPKSAPLVWGTAEV</sequence>
<dbReference type="Proteomes" id="UP000790377">
    <property type="component" value="Unassembled WGS sequence"/>
</dbReference>
<proteinExistence type="predicted"/>
<evidence type="ECO:0000313" key="1">
    <source>
        <dbReference type="EMBL" id="KAH7911446.1"/>
    </source>
</evidence>
<keyword evidence="2" id="KW-1185">Reference proteome</keyword>
<protein>
    <submittedName>
        <fullName evidence="1">Uncharacterized protein</fullName>
    </submittedName>
</protein>
<organism evidence="1 2">
    <name type="scientific">Hygrophoropsis aurantiaca</name>
    <dbReference type="NCBI Taxonomy" id="72124"/>
    <lineage>
        <taxon>Eukaryota</taxon>
        <taxon>Fungi</taxon>
        <taxon>Dikarya</taxon>
        <taxon>Basidiomycota</taxon>
        <taxon>Agaricomycotina</taxon>
        <taxon>Agaricomycetes</taxon>
        <taxon>Agaricomycetidae</taxon>
        <taxon>Boletales</taxon>
        <taxon>Coniophorineae</taxon>
        <taxon>Hygrophoropsidaceae</taxon>
        <taxon>Hygrophoropsis</taxon>
    </lineage>
</organism>
<reference evidence="1" key="1">
    <citation type="journal article" date="2021" name="New Phytol.">
        <title>Evolutionary innovations through gain and loss of genes in the ectomycorrhizal Boletales.</title>
        <authorList>
            <person name="Wu G."/>
            <person name="Miyauchi S."/>
            <person name="Morin E."/>
            <person name="Kuo A."/>
            <person name="Drula E."/>
            <person name="Varga T."/>
            <person name="Kohler A."/>
            <person name="Feng B."/>
            <person name="Cao Y."/>
            <person name="Lipzen A."/>
            <person name="Daum C."/>
            <person name="Hundley H."/>
            <person name="Pangilinan J."/>
            <person name="Johnson J."/>
            <person name="Barry K."/>
            <person name="LaButti K."/>
            <person name="Ng V."/>
            <person name="Ahrendt S."/>
            <person name="Min B."/>
            <person name="Choi I.G."/>
            <person name="Park H."/>
            <person name="Plett J.M."/>
            <person name="Magnuson J."/>
            <person name="Spatafora J.W."/>
            <person name="Nagy L.G."/>
            <person name="Henrissat B."/>
            <person name="Grigoriev I.V."/>
            <person name="Yang Z.L."/>
            <person name="Xu J."/>
            <person name="Martin F.M."/>
        </authorList>
    </citation>
    <scope>NUCLEOTIDE SEQUENCE</scope>
    <source>
        <strain evidence="1">ATCC 28755</strain>
    </source>
</reference>
<name>A0ACB8AEE6_9AGAM</name>
<dbReference type="EMBL" id="MU267678">
    <property type="protein sequence ID" value="KAH7911446.1"/>
    <property type="molecule type" value="Genomic_DNA"/>
</dbReference>
<accession>A0ACB8AEE6</accession>
<gene>
    <name evidence="1" type="ORF">BJ138DRAFT_921315</name>
</gene>
<comment type="caution">
    <text evidence="1">The sequence shown here is derived from an EMBL/GenBank/DDBJ whole genome shotgun (WGS) entry which is preliminary data.</text>
</comment>